<evidence type="ECO:0000259" key="4">
    <source>
        <dbReference type="Pfam" id="PF01420"/>
    </source>
</evidence>
<name>A0A6J7D9V7_9ZZZZ</name>
<feature type="domain" description="Type I restriction modification DNA specificity" evidence="4">
    <location>
        <begin position="195"/>
        <end position="362"/>
    </location>
</feature>
<dbReference type="PANTHER" id="PTHR30408:SF12">
    <property type="entry name" value="TYPE I RESTRICTION ENZYME MJAVIII SPECIFICITY SUBUNIT"/>
    <property type="match status" value="1"/>
</dbReference>
<dbReference type="CDD" id="cd17273">
    <property type="entry name" value="RMtype1_S_EcoJA69PI-TRD1-CR1_like"/>
    <property type="match status" value="1"/>
</dbReference>
<dbReference type="PANTHER" id="PTHR30408">
    <property type="entry name" value="TYPE-1 RESTRICTION ENZYME ECOKI SPECIFICITY PROTEIN"/>
    <property type="match status" value="1"/>
</dbReference>
<protein>
    <submittedName>
        <fullName evidence="5">Unannotated protein</fullName>
    </submittedName>
</protein>
<feature type="domain" description="Type I restriction modification DNA specificity" evidence="4">
    <location>
        <begin position="4"/>
        <end position="176"/>
    </location>
</feature>
<evidence type="ECO:0000256" key="1">
    <source>
        <dbReference type="ARBA" id="ARBA00010923"/>
    </source>
</evidence>
<dbReference type="InterPro" id="IPR052021">
    <property type="entry name" value="Type-I_RS_S_subunit"/>
</dbReference>
<gene>
    <name evidence="5" type="ORF">UFOPK3342_00698</name>
</gene>
<evidence type="ECO:0000256" key="2">
    <source>
        <dbReference type="ARBA" id="ARBA00022747"/>
    </source>
</evidence>
<dbReference type="InterPro" id="IPR044946">
    <property type="entry name" value="Restrct_endonuc_typeI_TRD_sf"/>
</dbReference>
<dbReference type="GO" id="GO:0009307">
    <property type="term" value="P:DNA restriction-modification system"/>
    <property type="evidence" value="ECO:0007669"/>
    <property type="project" value="UniProtKB-KW"/>
</dbReference>
<dbReference type="SUPFAM" id="SSF116734">
    <property type="entry name" value="DNA methylase specificity domain"/>
    <property type="match status" value="2"/>
</dbReference>
<comment type="similarity">
    <text evidence="1">Belongs to the type-I restriction system S methylase family.</text>
</comment>
<keyword evidence="3" id="KW-0238">DNA-binding</keyword>
<dbReference type="CDD" id="cd17246">
    <property type="entry name" value="RMtype1_S_SonII-TRD2-CR2_like"/>
    <property type="match status" value="1"/>
</dbReference>
<evidence type="ECO:0000313" key="5">
    <source>
        <dbReference type="EMBL" id="CAB4865988.1"/>
    </source>
</evidence>
<dbReference type="EMBL" id="CAFBLH010000018">
    <property type="protein sequence ID" value="CAB4865988.1"/>
    <property type="molecule type" value="Genomic_DNA"/>
</dbReference>
<sequence>MRNGWVETTLGEISEVIGGGTPSTAIAEYWDGNIVWLTPTEITSQDGKVISDSIRKITDLGFRNSGAQMLPKDSVILTSRASVGYVALSGIDLCTNQGFQSLVPKESVLAKFLMFWIQQNRPEFESRSAGSTFKEISKSNVKSIKLSIPALPEQKRIVDLISSVDSYIEALQQQLESAKRSRNAVLHELLTAGRDDWEYKTLSDICEVRDGTHDSPKPSHEGFALVTSKNIKDGKLDLQSAYLISPQDYIEVNKRSKVEQFNLLISMIGTIGEVIVVEVEPNFAIKNVGLLKSTEPILSRYLCHYLGSQLGKNSISLSVSGSTQKFISLGKLRVLPILYPPRQNQKAIVDTMSFFDQQISKNLEVATRIKNLRSSLLSDLLSGEHEIPASYDKVMGAA</sequence>
<evidence type="ECO:0000256" key="3">
    <source>
        <dbReference type="ARBA" id="ARBA00023125"/>
    </source>
</evidence>
<dbReference type="AlphaFoldDB" id="A0A6J7D9V7"/>
<organism evidence="5">
    <name type="scientific">freshwater metagenome</name>
    <dbReference type="NCBI Taxonomy" id="449393"/>
    <lineage>
        <taxon>unclassified sequences</taxon>
        <taxon>metagenomes</taxon>
        <taxon>ecological metagenomes</taxon>
    </lineage>
</organism>
<dbReference type="Gene3D" id="3.90.220.20">
    <property type="entry name" value="DNA methylase specificity domains"/>
    <property type="match status" value="2"/>
</dbReference>
<keyword evidence="2" id="KW-0680">Restriction system</keyword>
<reference evidence="5" key="1">
    <citation type="submission" date="2020-05" db="EMBL/GenBank/DDBJ databases">
        <authorList>
            <person name="Chiriac C."/>
            <person name="Salcher M."/>
            <person name="Ghai R."/>
            <person name="Kavagutti S V."/>
        </authorList>
    </citation>
    <scope>NUCLEOTIDE SEQUENCE</scope>
</reference>
<dbReference type="Pfam" id="PF01420">
    <property type="entry name" value="Methylase_S"/>
    <property type="match status" value="2"/>
</dbReference>
<dbReference type="GO" id="GO:0003677">
    <property type="term" value="F:DNA binding"/>
    <property type="evidence" value="ECO:0007669"/>
    <property type="project" value="UniProtKB-KW"/>
</dbReference>
<proteinExistence type="inferred from homology"/>
<accession>A0A6J7D9V7</accession>
<dbReference type="InterPro" id="IPR000055">
    <property type="entry name" value="Restrct_endonuc_typeI_TRD"/>
</dbReference>